<dbReference type="AlphaFoldDB" id="E2ZAW2"/>
<dbReference type="EMBL" id="AECS01000013">
    <property type="protein sequence ID" value="EFQ04542.1"/>
    <property type="molecule type" value="Genomic_DNA"/>
</dbReference>
<gene>
    <name evidence="1" type="ORF">HMPREF9429_00583</name>
</gene>
<accession>E2ZAW2</accession>
<comment type="caution">
    <text evidence="1">The sequence shown here is derived from an EMBL/GenBank/DDBJ whole genome shotgun (WGS) entry which is preliminary data.</text>
</comment>
<sequence>MKGYNKWQKAADRAYIVVSAAFCKFGDNGRIIKRIRTMERKIL</sequence>
<dbReference type="HOGENOM" id="CLU_3235814_0_0_9"/>
<dbReference type="STRING" id="706434.HMPREF9429_00583"/>
<keyword evidence="2" id="KW-1185">Reference proteome</keyword>
<protein>
    <submittedName>
        <fullName evidence="1">Uncharacterized protein</fullName>
    </submittedName>
</protein>
<dbReference type="Proteomes" id="UP000003195">
    <property type="component" value="Unassembled WGS sequence"/>
</dbReference>
<name>E2ZAW2_9FIRM</name>
<evidence type="ECO:0000313" key="2">
    <source>
        <dbReference type="Proteomes" id="UP000003195"/>
    </source>
</evidence>
<reference evidence="1 2" key="1">
    <citation type="submission" date="2010-08" db="EMBL/GenBank/DDBJ databases">
        <authorList>
            <person name="Weinstock G."/>
            <person name="Sodergren E."/>
            <person name="Clifton S."/>
            <person name="Fulton L."/>
            <person name="Fulton B."/>
            <person name="Courtney L."/>
            <person name="Fronick C."/>
            <person name="Harrison M."/>
            <person name="Strong C."/>
            <person name="Farmer C."/>
            <person name="Delahaunty K."/>
            <person name="Markovic C."/>
            <person name="Hall O."/>
            <person name="Minx P."/>
            <person name="Tomlinson C."/>
            <person name="Mitreva M."/>
            <person name="Hou S."/>
            <person name="Chen J."/>
            <person name="Wollam A."/>
            <person name="Pepin K.H."/>
            <person name="Johnson M."/>
            <person name="Bhonagiri V."/>
            <person name="Zhang X."/>
            <person name="Suruliraj S."/>
            <person name="Warren W."/>
            <person name="Chinwalla A."/>
            <person name="Mardis E.R."/>
            <person name="Wilson R.K."/>
        </authorList>
    </citation>
    <scope>NUCLEOTIDE SEQUENCE [LARGE SCALE GENOMIC DNA]</scope>
    <source>
        <strain evidence="1 2">F0359</strain>
    </source>
</reference>
<proteinExistence type="predicted"/>
<organism evidence="1 2">
    <name type="scientific">Megasphaera micronuciformis F0359</name>
    <dbReference type="NCBI Taxonomy" id="706434"/>
    <lineage>
        <taxon>Bacteria</taxon>
        <taxon>Bacillati</taxon>
        <taxon>Bacillota</taxon>
        <taxon>Negativicutes</taxon>
        <taxon>Veillonellales</taxon>
        <taxon>Veillonellaceae</taxon>
        <taxon>Megasphaera</taxon>
    </lineage>
</organism>
<evidence type="ECO:0000313" key="1">
    <source>
        <dbReference type="EMBL" id="EFQ04542.1"/>
    </source>
</evidence>